<dbReference type="CDD" id="cd02249">
    <property type="entry name" value="ZZ"/>
    <property type="match status" value="1"/>
</dbReference>
<proteinExistence type="inferred from homology"/>
<dbReference type="GO" id="GO:0007018">
    <property type="term" value="P:microtubule-based movement"/>
    <property type="evidence" value="ECO:0007669"/>
    <property type="project" value="InterPro"/>
</dbReference>
<keyword evidence="10 14" id="KW-0505">Motor protein</keyword>
<keyword evidence="9 16" id="KW-0175">Coiled coil</keyword>
<dbReference type="AlphaFoldDB" id="D0MQ73"/>
<dbReference type="InterPro" id="IPR019821">
    <property type="entry name" value="Kinesin_motor_CS"/>
</dbReference>
<evidence type="ECO:0000256" key="2">
    <source>
        <dbReference type="ARBA" id="ARBA00022490"/>
    </source>
</evidence>
<dbReference type="Proteomes" id="UP000006643">
    <property type="component" value="Unassembled WGS sequence"/>
</dbReference>
<dbReference type="PANTHER" id="PTHR47968">
    <property type="entry name" value="CENTROMERE PROTEIN E"/>
    <property type="match status" value="1"/>
</dbReference>
<dbReference type="GO" id="GO:0003777">
    <property type="term" value="F:microtubule motor activity"/>
    <property type="evidence" value="ECO:0007669"/>
    <property type="project" value="InterPro"/>
</dbReference>
<dbReference type="FunFam" id="3.40.850.10:FF:000019">
    <property type="entry name" value="Kinesin-like protein KIN-5D"/>
    <property type="match status" value="1"/>
</dbReference>
<evidence type="ECO:0000256" key="10">
    <source>
        <dbReference type="ARBA" id="ARBA00023175"/>
    </source>
</evidence>
<dbReference type="InterPro" id="IPR043145">
    <property type="entry name" value="Znf_ZZ_sf"/>
</dbReference>
<comment type="subcellular location">
    <subcellularLocation>
        <location evidence="1">Cytoplasm</location>
        <location evidence="1">Cytoskeleton</location>
    </subcellularLocation>
</comment>
<dbReference type="GO" id="GO:0005874">
    <property type="term" value="C:microtubule"/>
    <property type="evidence" value="ECO:0007669"/>
    <property type="project" value="UniProtKB-KW"/>
</dbReference>
<dbReference type="PROSITE" id="PS50067">
    <property type="entry name" value="KINESIN_MOTOR_2"/>
    <property type="match status" value="1"/>
</dbReference>
<keyword evidence="3 15" id="KW-0493">Microtubule</keyword>
<reference evidence="20" key="1">
    <citation type="journal article" date="2009" name="Nature">
        <title>Genome sequence and analysis of the Irish potato famine pathogen Phytophthora infestans.</title>
        <authorList>
            <consortium name="The Broad Institute Genome Sequencing Platform"/>
            <person name="Haas B.J."/>
            <person name="Kamoun S."/>
            <person name="Zody M.C."/>
            <person name="Jiang R.H."/>
            <person name="Handsaker R.E."/>
            <person name="Cano L.M."/>
            <person name="Grabherr M."/>
            <person name="Kodira C.D."/>
            <person name="Raffaele S."/>
            <person name="Torto-Alalibo T."/>
            <person name="Bozkurt T.O."/>
            <person name="Ah-Fong A.M."/>
            <person name="Alvarado L."/>
            <person name="Anderson V.L."/>
            <person name="Armstrong M.R."/>
            <person name="Avrova A."/>
            <person name="Baxter L."/>
            <person name="Beynon J."/>
            <person name="Boevink P.C."/>
            <person name="Bollmann S.R."/>
            <person name="Bos J.I."/>
            <person name="Bulone V."/>
            <person name="Cai G."/>
            <person name="Cakir C."/>
            <person name="Carrington J.C."/>
            <person name="Chawner M."/>
            <person name="Conti L."/>
            <person name="Costanzo S."/>
            <person name="Ewan R."/>
            <person name="Fahlgren N."/>
            <person name="Fischbach M.A."/>
            <person name="Fugelstad J."/>
            <person name="Gilroy E.M."/>
            <person name="Gnerre S."/>
            <person name="Green P.J."/>
            <person name="Grenville-Briggs L.J."/>
            <person name="Griffith J."/>
            <person name="Grunwald N.J."/>
            <person name="Horn K."/>
            <person name="Horner N.R."/>
            <person name="Hu C.H."/>
            <person name="Huitema E."/>
            <person name="Jeong D.H."/>
            <person name="Jones A.M."/>
            <person name="Jones J.D."/>
            <person name="Jones R.W."/>
            <person name="Karlsson E.K."/>
            <person name="Kunjeti S.G."/>
            <person name="Lamour K."/>
            <person name="Liu Z."/>
            <person name="Ma L."/>
            <person name="Maclean D."/>
            <person name="Chibucos M.C."/>
            <person name="McDonald H."/>
            <person name="McWalters J."/>
            <person name="Meijer H.J."/>
            <person name="Morgan W."/>
            <person name="Morris P.F."/>
            <person name="Munro C.A."/>
            <person name="O'Neill K."/>
            <person name="Ospina-Giraldo M."/>
            <person name="Pinzon A."/>
            <person name="Pritchard L."/>
            <person name="Ramsahoye B."/>
            <person name="Ren Q."/>
            <person name="Restrepo S."/>
            <person name="Roy S."/>
            <person name="Sadanandom A."/>
            <person name="Savidor A."/>
            <person name="Schornack S."/>
            <person name="Schwartz D.C."/>
            <person name="Schumann U.D."/>
            <person name="Schwessinger B."/>
            <person name="Seyer L."/>
            <person name="Sharpe T."/>
            <person name="Silvar C."/>
            <person name="Song J."/>
            <person name="Studholme D.J."/>
            <person name="Sykes S."/>
            <person name="Thines M."/>
            <person name="van de Vondervoort P.J."/>
            <person name="Phuntumart V."/>
            <person name="Wawra S."/>
            <person name="Weide R."/>
            <person name="Win J."/>
            <person name="Young C."/>
            <person name="Zhou S."/>
            <person name="Fry W."/>
            <person name="Meyers B.C."/>
            <person name="van West P."/>
            <person name="Ristaino J."/>
            <person name="Govers F."/>
            <person name="Birch P.R."/>
            <person name="Whisson S.C."/>
            <person name="Judelson H.S."/>
            <person name="Nusbaum C."/>
        </authorList>
    </citation>
    <scope>NUCLEOTIDE SEQUENCE [LARGE SCALE GENOMIC DNA]</scope>
    <source>
        <strain evidence="20">T30-4</strain>
    </source>
</reference>
<keyword evidence="11" id="KW-0206">Cytoskeleton</keyword>
<evidence type="ECO:0000256" key="12">
    <source>
        <dbReference type="ARBA" id="ARBA00034704"/>
    </source>
</evidence>
<evidence type="ECO:0000256" key="8">
    <source>
        <dbReference type="ARBA" id="ARBA00022840"/>
    </source>
</evidence>
<dbReference type="GO" id="GO:0008017">
    <property type="term" value="F:microtubule binding"/>
    <property type="evidence" value="ECO:0007669"/>
    <property type="project" value="InterPro"/>
</dbReference>
<name>D0MQ73_PHYIT</name>
<evidence type="ECO:0000313" key="20">
    <source>
        <dbReference type="Proteomes" id="UP000006643"/>
    </source>
</evidence>
<dbReference type="InterPro" id="IPR027417">
    <property type="entry name" value="P-loop_NTPase"/>
</dbReference>
<evidence type="ECO:0000256" key="1">
    <source>
        <dbReference type="ARBA" id="ARBA00004245"/>
    </source>
</evidence>
<dbReference type="InterPro" id="IPR001752">
    <property type="entry name" value="Kinesin_motor_dom"/>
</dbReference>
<keyword evidence="4" id="KW-0479">Metal-binding</keyword>
<dbReference type="eggNOG" id="KOG0240">
    <property type="taxonomic scope" value="Eukaryota"/>
</dbReference>
<dbReference type="VEuPathDB" id="FungiDB:PITG_00204"/>
<dbReference type="Gene3D" id="3.30.60.90">
    <property type="match status" value="1"/>
</dbReference>
<sequence length="938" mass="105010">MGSAAETRAGIRVCARFRPQNKLEQKHQAVECVRLEDNTVARVHSEARGAPDDHTFTFDQVFGTKSSQLNVYEATAKPLVESALRGYNCTCFVYGQTGSGKTFSMDGVPGDKDYEGIIPRVMADIFDGIQSMQADLEFIVRVSYIEIYMEKIRDLLQPTSTNLNVRESRERGVWVAGATEVCCASAEEMQSVMRLGGANRVISPTRMNSESSRSHSVFIITIEERNTATGSMKSGKLFLVDLAGSEKVGKTHAKGQTLKEAQHINKSLSALGSVMNALTSGNANSHIPYRDSKLTRLLQDSLGGNSETTLLVCASSSSFNSEETISTLRFGTRAKNIKNKPKINEERTVAEYKILVAEKDKRIASLEALLRETKASNTDEPVDSSMEDQLKLLAAKVEELEDDQASKAAEISSLEDRCVELEAKSTNLEEKEREMSLFVGRNEDFKKKLELLQSELEAKAKECEELNEMLTRSVLENEFLRQQLTAKSHELKLCTVRIEELQEKLRKFDVHMLRSAQSEWKLDDEIFPVAPIDMESEVVQRLLRNMPERGRKKISKWLGFVLEGRDIRSNFHPEISIKGISEEANRDMRRLIVPLLKNRHDLKVQSYVRTRYVRVSDIKITLDHKHKDEVRLEASSEDTASDDGASEGCNTVHKSSLLWAKGHLFYGPKSDASSTSVLHASRVLIPSKGRFASEPVELGSSITESKSMLEAPRRASKLSRKPSLPFDAFNAPGSNLSSGGVFSRLRTKTGVGAMLGDVKTRLNARYHKNHVHENALCDGCGMSPIVGGKWKCNTCDNYELCDGCYAAGIHGFEVNNELCRRVEQLAVQKHRLLGEYPELLELFRNHICHDHVIHFRRVVEWLCAIVSGARSQTIYHKMIVKSGLHPDIRSRLVAQLGALASERTDISLKTEWFVEMTPEEEAAGSDDAAFDWRHCECI</sequence>
<dbReference type="SUPFAM" id="SSF57850">
    <property type="entry name" value="RING/U-box"/>
    <property type="match status" value="1"/>
</dbReference>
<evidence type="ECO:0000256" key="13">
    <source>
        <dbReference type="PROSITE-ProRule" id="PRU00228"/>
    </source>
</evidence>
<keyword evidence="7" id="KW-0862">Zinc</keyword>
<dbReference type="STRING" id="403677.D0MQ73"/>
<dbReference type="GeneID" id="9476878"/>
<dbReference type="GO" id="GO:0005524">
    <property type="term" value="F:ATP binding"/>
    <property type="evidence" value="ECO:0007669"/>
    <property type="project" value="UniProtKB-UniRule"/>
</dbReference>
<feature type="domain" description="ZZ-type" evidence="18">
    <location>
        <begin position="772"/>
        <end position="827"/>
    </location>
</feature>
<gene>
    <name evidence="19" type="ORF">PITG_00204</name>
</gene>
<evidence type="ECO:0000256" key="16">
    <source>
        <dbReference type="SAM" id="Coils"/>
    </source>
</evidence>
<evidence type="ECO:0000256" key="9">
    <source>
        <dbReference type="ARBA" id="ARBA00023054"/>
    </source>
</evidence>
<dbReference type="Gene3D" id="3.40.850.10">
    <property type="entry name" value="Kinesin motor domain"/>
    <property type="match status" value="1"/>
</dbReference>
<keyword evidence="6 13" id="KW-0863">Zinc-finger</keyword>
<evidence type="ECO:0000259" key="18">
    <source>
        <dbReference type="PROSITE" id="PS50135"/>
    </source>
</evidence>
<evidence type="ECO:0000256" key="6">
    <source>
        <dbReference type="ARBA" id="ARBA00022771"/>
    </source>
</evidence>
<dbReference type="PRINTS" id="PR00380">
    <property type="entry name" value="KINESINHEAVY"/>
</dbReference>
<dbReference type="Pfam" id="PF00569">
    <property type="entry name" value="ZZ"/>
    <property type="match status" value="1"/>
</dbReference>
<dbReference type="SMART" id="SM00291">
    <property type="entry name" value="ZnF_ZZ"/>
    <property type="match status" value="1"/>
</dbReference>
<dbReference type="CDD" id="cd01369">
    <property type="entry name" value="KISc_KHC_KIF5"/>
    <property type="match status" value="1"/>
</dbReference>
<dbReference type="InterPro" id="IPR036961">
    <property type="entry name" value="Kinesin_motor_dom_sf"/>
</dbReference>
<dbReference type="Pfam" id="PF00225">
    <property type="entry name" value="Kinesin"/>
    <property type="match status" value="1"/>
</dbReference>
<dbReference type="InParanoid" id="D0MQ73"/>
<evidence type="ECO:0000259" key="17">
    <source>
        <dbReference type="PROSITE" id="PS50067"/>
    </source>
</evidence>
<keyword evidence="20" id="KW-1185">Reference proteome</keyword>
<dbReference type="InterPro" id="IPR000433">
    <property type="entry name" value="Znf_ZZ"/>
</dbReference>
<evidence type="ECO:0000256" key="14">
    <source>
        <dbReference type="PROSITE-ProRule" id="PRU00283"/>
    </source>
</evidence>
<evidence type="ECO:0000256" key="15">
    <source>
        <dbReference type="RuleBase" id="RU000394"/>
    </source>
</evidence>
<protein>
    <recommendedName>
        <fullName evidence="15">Kinesin-like protein</fullName>
    </recommendedName>
</protein>
<evidence type="ECO:0000256" key="7">
    <source>
        <dbReference type="ARBA" id="ARBA00022833"/>
    </source>
</evidence>
<dbReference type="HOGENOM" id="CLU_007731_0_0_1"/>
<evidence type="ECO:0000256" key="5">
    <source>
        <dbReference type="ARBA" id="ARBA00022741"/>
    </source>
</evidence>
<feature type="coiled-coil region" evidence="16">
    <location>
        <begin position="356"/>
        <end position="483"/>
    </location>
</feature>
<evidence type="ECO:0000256" key="3">
    <source>
        <dbReference type="ARBA" id="ARBA00022701"/>
    </source>
</evidence>
<dbReference type="PROSITE" id="PS50135">
    <property type="entry name" value="ZF_ZZ_2"/>
    <property type="match status" value="1"/>
</dbReference>
<dbReference type="SMART" id="SM00129">
    <property type="entry name" value="KISc"/>
    <property type="match status" value="1"/>
</dbReference>
<dbReference type="EMBL" id="DS028118">
    <property type="protein sequence ID" value="EEY57642.1"/>
    <property type="molecule type" value="Genomic_DNA"/>
</dbReference>
<evidence type="ECO:0000313" key="19">
    <source>
        <dbReference type="EMBL" id="EEY57642.1"/>
    </source>
</evidence>
<dbReference type="OMA" id="ITLDHKH"/>
<comment type="similarity">
    <text evidence="12">Belongs to the TRAFAC class myosin-kinesin ATPase superfamily. Kinesin family. KIN-5/BimC subfamily.</text>
</comment>
<dbReference type="PROSITE" id="PS00411">
    <property type="entry name" value="KINESIN_MOTOR_1"/>
    <property type="match status" value="1"/>
</dbReference>
<dbReference type="OrthoDB" id="3176171at2759"/>
<dbReference type="InterPro" id="IPR027640">
    <property type="entry name" value="Kinesin-like_fam"/>
</dbReference>
<dbReference type="SUPFAM" id="SSF52540">
    <property type="entry name" value="P-loop containing nucleoside triphosphate hydrolases"/>
    <property type="match status" value="1"/>
</dbReference>
<dbReference type="RefSeq" id="XP_002908828.1">
    <property type="nucleotide sequence ID" value="XM_002908782.1"/>
</dbReference>
<keyword evidence="2" id="KW-0963">Cytoplasm</keyword>
<dbReference type="GO" id="GO:0008270">
    <property type="term" value="F:zinc ion binding"/>
    <property type="evidence" value="ECO:0007669"/>
    <property type="project" value="UniProtKB-KW"/>
</dbReference>
<dbReference type="KEGG" id="pif:PITG_00204"/>
<dbReference type="GO" id="GO:0007010">
    <property type="term" value="P:cytoskeleton organization"/>
    <property type="evidence" value="ECO:0007669"/>
    <property type="project" value="UniProtKB-ARBA"/>
</dbReference>
<accession>D0MQ73</accession>
<keyword evidence="5 14" id="KW-0547">Nucleotide-binding</keyword>
<evidence type="ECO:0000256" key="4">
    <source>
        <dbReference type="ARBA" id="ARBA00022723"/>
    </source>
</evidence>
<dbReference type="PANTHER" id="PTHR47968:SF75">
    <property type="entry name" value="CENTROMERE-ASSOCIATED PROTEIN E"/>
    <property type="match status" value="1"/>
</dbReference>
<feature type="domain" description="Kinesin motor" evidence="17">
    <location>
        <begin position="10"/>
        <end position="337"/>
    </location>
</feature>
<feature type="binding site" evidence="14">
    <location>
        <begin position="95"/>
        <end position="102"/>
    </location>
    <ligand>
        <name>ATP</name>
        <dbReference type="ChEBI" id="CHEBI:30616"/>
    </ligand>
</feature>
<keyword evidence="8 14" id="KW-0067">ATP-binding</keyword>
<organism evidence="19 20">
    <name type="scientific">Phytophthora infestans (strain T30-4)</name>
    <name type="common">Potato late blight agent</name>
    <dbReference type="NCBI Taxonomy" id="403677"/>
    <lineage>
        <taxon>Eukaryota</taxon>
        <taxon>Sar</taxon>
        <taxon>Stramenopiles</taxon>
        <taxon>Oomycota</taxon>
        <taxon>Peronosporomycetes</taxon>
        <taxon>Peronosporales</taxon>
        <taxon>Peronosporaceae</taxon>
        <taxon>Phytophthora</taxon>
    </lineage>
</organism>
<evidence type="ECO:0000256" key="11">
    <source>
        <dbReference type="ARBA" id="ARBA00023212"/>
    </source>
</evidence>